<dbReference type="EMBL" id="JACHGN010000007">
    <property type="protein sequence ID" value="MBB5134069.1"/>
    <property type="molecule type" value="Genomic_DNA"/>
</dbReference>
<keyword evidence="3" id="KW-0804">Transcription</keyword>
<feature type="DNA-binding region" description="H-T-H motif" evidence="4">
    <location>
        <begin position="39"/>
        <end position="58"/>
    </location>
</feature>
<proteinExistence type="predicted"/>
<dbReference type="PANTHER" id="PTHR30055:SF234">
    <property type="entry name" value="HTH-TYPE TRANSCRIPTIONAL REGULATOR BETI"/>
    <property type="match status" value="1"/>
</dbReference>
<evidence type="ECO:0000313" key="7">
    <source>
        <dbReference type="EMBL" id="MBB5134069.1"/>
    </source>
</evidence>
<evidence type="ECO:0000259" key="6">
    <source>
        <dbReference type="PROSITE" id="PS50977"/>
    </source>
</evidence>
<evidence type="ECO:0000256" key="2">
    <source>
        <dbReference type="ARBA" id="ARBA00023125"/>
    </source>
</evidence>
<dbReference type="SUPFAM" id="SSF46689">
    <property type="entry name" value="Homeodomain-like"/>
    <property type="match status" value="1"/>
</dbReference>
<sequence length="241" mass="26639">MREHQRRLGLRERKKARTRRAIQEHALRLFAERGYDATTVEQIAEAAEVSQSTFFRYFPTKEAVVLYDAYDRLVLELLAAQPPAMHPLAALRVAVREAFGRFSPEEEQAIQARVRLLGSHPALRARTLDGLLDAIERLAESIAARTGRAPGDTFVRALSGAFVGALIPAMFTWARSEADPGAQPVSIRPLAEHLDECLAYLEAGFPLGDDQPADHRPSAHHPSAHQPRDDQPGNDQTPAAT</sequence>
<dbReference type="InterPro" id="IPR009057">
    <property type="entry name" value="Homeodomain-like_sf"/>
</dbReference>
<dbReference type="Gene3D" id="1.10.357.10">
    <property type="entry name" value="Tetracycline Repressor, domain 2"/>
    <property type="match status" value="1"/>
</dbReference>
<evidence type="ECO:0000256" key="5">
    <source>
        <dbReference type="SAM" id="MobiDB-lite"/>
    </source>
</evidence>
<protein>
    <submittedName>
        <fullName evidence="7">AcrR family transcriptional regulator</fullName>
    </submittedName>
</protein>
<organism evidence="7 8">
    <name type="scientific">Thermocatellispora tengchongensis</name>
    <dbReference type="NCBI Taxonomy" id="1073253"/>
    <lineage>
        <taxon>Bacteria</taxon>
        <taxon>Bacillati</taxon>
        <taxon>Actinomycetota</taxon>
        <taxon>Actinomycetes</taxon>
        <taxon>Streptosporangiales</taxon>
        <taxon>Streptosporangiaceae</taxon>
        <taxon>Thermocatellispora</taxon>
    </lineage>
</organism>
<accession>A0A840P4Y5</accession>
<keyword evidence="2 4" id="KW-0238">DNA-binding</keyword>
<dbReference type="Pfam" id="PF00440">
    <property type="entry name" value="TetR_N"/>
    <property type="match status" value="1"/>
</dbReference>
<dbReference type="Pfam" id="PF17754">
    <property type="entry name" value="TetR_C_14"/>
    <property type="match status" value="1"/>
</dbReference>
<dbReference type="PRINTS" id="PR00455">
    <property type="entry name" value="HTHTETR"/>
</dbReference>
<dbReference type="GO" id="GO:0000976">
    <property type="term" value="F:transcription cis-regulatory region binding"/>
    <property type="evidence" value="ECO:0007669"/>
    <property type="project" value="TreeGrafter"/>
</dbReference>
<feature type="region of interest" description="Disordered" evidence="5">
    <location>
        <begin position="206"/>
        <end position="241"/>
    </location>
</feature>
<dbReference type="PANTHER" id="PTHR30055">
    <property type="entry name" value="HTH-TYPE TRANSCRIPTIONAL REGULATOR RUTR"/>
    <property type="match status" value="1"/>
</dbReference>
<dbReference type="InterPro" id="IPR050109">
    <property type="entry name" value="HTH-type_TetR-like_transc_reg"/>
</dbReference>
<evidence type="ECO:0000256" key="3">
    <source>
        <dbReference type="ARBA" id="ARBA00023163"/>
    </source>
</evidence>
<evidence type="ECO:0000313" key="8">
    <source>
        <dbReference type="Proteomes" id="UP000578449"/>
    </source>
</evidence>
<dbReference type="Gene3D" id="1.10.10.60">
    <property type="entry name" value="Homeodomain-like"/>
    <property type="match status" value="1"/>
</dbReference>
<dbReference type="Proteomes" id="UP000578449">
    <property type="component" value="Unassembled WGS sequence"/>
</dbReference>
<dbReference type="PROSITE" id="PS50977">
    <property type="entry name" value="HTH_TETR_2"/>
    <property type="match status" value="1"/>
</dbReference>
<dbReference type="InterPro" id="IPR001647">
    <property type="entry name" value="HTH_TetR"/>
</dbReference>
<reference evidence="7 8" key="1">
    <citation type="submission" date="2020-08" db="EMBL/GenBank/DDBJ databases">
        <title>Genomic Encyclopedia of Type Strains, Phase IV (KMG-IV): sequencing the most valuable type-strain genomes for metagenomic binning, comparative biology and taxonomic classification.</title>
        <authorList>
            <person name="Goeker M."/>
        </authorList>
    </citation>
    <scope>NUCLEOTIDE SEQUENCE [LARGE SCALE GENOMIC DNA]</scope>
    <source>
        <strain evidence="7 8">DSM 45615</strain>
    </source>
</reference>
<dbReference type="AlphaFoldDB" id="A0A840P4Y5"/>
<evidence type="ECO:0000256" key="4">
    <source>
        <dbReference type="PROSITE-ProRule" id="PRU00335"/>
    </source>
</evidence>
<dbReference type="GO" id="GO:0003700">
    <property type="term" value="F:DNA-binding transcription factor activity"/>
    <property type="evidence" value="ECO:0007669"/>
    <property type="project" value="TreeGrafter"/>
</dbReference>
<keyword evidence="1" id="KW-0805">Transcription regulation</keyword>
<dbReference type="InterPro" id="IPR041347">
    <property type="entry name" value="MftR_C"/>
</dbReference>
<evidence type="ECO:0000256" key="1">
    <source>
        <dbReference type="ARBA" id="ARBA00023015"/>
    </source>
</evidence>
<comment type="caution">
    <text evidence="7">The sequence shown here is derived from an EMBL/GenBank/DDBJ whole genome shotgun (WGS) entry which is preliminary data.</text>
</comment>
<dbReference type="RefSeq" id="WP_185050976.1">
    <property type="nucleotide sequence ID" value="NZ_BAABIX010000031.1"/>
</dbReference>
<keyword evidence="8" id="KW-1185">Reference proteome</keyword>
<gene>
    <name evidence="7" type="ORF">HNP84_003795</name>
</gene>
<feature type="domain" description="HTH tetR-type" evidence="6">
    <location>
        <begin position="16"/>
        <end position="76"/>
    </location>
</feature>
<name>A0A840P4Y5_9ACTN</name>